<sequence>MIHLDIFPTQQLPTHQPSQLHSNAPLPLQTPLTPSAPQPSATHPQPDSPQHHQSPSQ</sequence>
<dbReference type="EMBL" id="CAOQHR010000007">
    <property type="protein sequence ID" value="CAI6337232.1"/>
    <property type="molecule type" value="Genomic_DNA"/>
</dbReference>
<feature type="compositionally biased region" description="Polar residues" evidence="1">
    <location>
        <begin position="30"/>
        <end position="42"/>
    </location>
</feature>
<accession>A0A9W4UM87</accession>
<proteinExistence type="predicted"/>
<dbReference type="Proteomes" id="UP001152607">
    <property type="component" value="Unassembled WGS sequence"/>
</dbReference>
<gene>
    <name evidence="2" type="ORF">PDIGIT_LOCUS10341</name>
</gene>
<reference evidence="2" key="1">
    <citation type="submission" date="2023-01" db="EMBL/GenBank/DDBJ databases">
        <authorList>
            <person name="Van Ghelder C."/>
            <person name="Rancurel C."/>
        </authorList>
    </citation>
    <scope>NUCLEOTIDE SEQUENCE</scope>
    <source>
        <strain evidence="2">CNCM I-4278</strain>
    </source>
</reference>
<evidence type="ECO:0000313" key="2">
    <source>
        <dbReference type="EMBL" id="CAI6337232.1"/>
    </source>
</evidence>
<protein>
    <submittedName>
        <fullName evidence="2">Uncharacterized protein</fullName>
    </submittedName>
</protein>
<comment type="caution">
    <text evidence="2">The sequence shown here is derived from an EMBL/GenBank/DDBJ whole genome shotgun (WGS) entry which is preliminary data.</text>
</comment>
<feature type="compositionally biased region" description="Polar residues" evidence="1">
    <location>
        <begin position="8"/>
        <end position="22"/>
    </location>
</feature>
<feature type="region of interest" description="Disordered" evidence="1">
    <location>
        <begin position="1"/>
        <end position="57"/>
    </location>
</feature>
<name>A0A9W4UM87_9PLEO</name>
<dbReference type="AlphaFoldDB" id="A0A9W4UM87"/>
<organism evidence="2 3">
    <name type="scientific">Periconia digitata</name>
    <dbReference type="NCBI Taxonomy" id="1303443"/>
    <lineage>
        <taxon>Eukaryota</taxon>
        <taxon>Fungi</taxon>
        <taxon>Dikarya</taxon>
        <taxon>Ascomycota</taxon>
        <taxon>Pezizomycotina</taxon>
        <taxon>Dothideomycetes</taxon>
        <taxon>Pleosporomycetidae</taxon>
        <taxon>Pleosporales</taxon>
        <taxon>Massarineae</taxon>
        <taxon>Periconiaceae</taxon>
        <taxon>Periconia</taxon>
    </lineage>
</organism>
<keyword evidence="3" id="KW-1185">Reference proteome</keyword>
<evidence type="ECO:0000313" key="3">
    <source>
        <dbReference type="Proteomes" id="UP001152607"/>
    </source>
</evidence>
<evidence type="ECO:0000256" key="1">
    <source>
        <dbReference type="SAM" id="MobiDB-lite"/>
    </source>
</evidence>